<dbReference type="AlphaFoldDB" id="A0A419EXT2"/>
<evidence type="ECO:0000259" key="1">
    <source>
        <dbReference type="Pfam" id="PF20629"/>
    </source>
</evidence>
<dbReference type="EMBL" id="QZKI01000079">
    <property type="protein sequence ID" value="RJP69691.1"/>
    <property type="molecule type" value="Genomic_DNA"/>
</dbReference>
<evidence type="ECO:0000313" key="2">
    <source>
        <dbReference type="EMBL" id="RJP69691.1"/>
    </source>
</evidence>
<evidence type="ECO:0000313" key="3">
    <source>
        <dbReference type="Proteomes" id="UP000285961"/>
    </source>
</evidence>
<proteinExistence type="predicted"/>
<accession>A0A419EXT2</accession>
<sequence length="66" mass="7407">MPSNTEVNAGTVIDEGKTIDEVGQEILDLSLEVANGKKTCAEINRSVVFNYLEQGPTSWRRHYIRL</sequence>
<name>A0A419EXT2_9BACT</name>
<dbReference type="InterPro" id="IPR048332">
    <property type="entry name" value="GD_AH_C"/>
</dbReference>
<reference evidence="2 3" key="1">
    <citation type="journal article" date="2017" name="ISME J.">
        <title>Energy and carbon metabolisms in a deep terrestrial subsurface fluid microbial community.</title>
        <authorList>
            <person name="Momper L."/>
            <person name="Jungbluth S.P."/>
            <person name="Lee M.D."/>
            <person name="Amend J.P."/>
        </authorList>
    </citation>
    <scope>NUCLEOTIDE SEQUENCE [LARGE SCALE GENOMIC DNA]</scope>
    <source>
        <strain evidence="2">SURF_17</strain>
    </source>
</reference>
<protein>
    <recommendedName>
        <fullName evidence="1">D-galactarate/Altronate dehydratase C-terminal domain-containing protein</fullName>
    </recommendedName>
</protein>
<feature type="domain" description="D-galactarate/Altronate dehydratase C-terminal" evidence="1">
    <location>
        <begin position="1"/>
        <end position="50"/>
    </location>
</feature>
<organism evidence="2 3">
    <name type="scientific">Candidatus Abyssobacteria bacterium SURF_17</name>
    <dbReference type="NCBI Taxonomy" id="2093361"/>
    <lineage>
        <taxon>Bacteria</taxon>
        <taxon>Pseudomonadati</taxon>
        <taxon>Candidatus Hydrogenedentota</taxon>
        <taxon>Candidatus Abyssobacteria</taxon>
    </lineage>
</organism>
<gene>
    <name evidence="2" type="ORF">C4532_10445</name>
</gene>
<dbReference type="Proteomes" id="UP000285961">
    <property type="component" value="Unassembled WGS sequence"/>
</dbReference>
<comment type="caution">
    <text evidence="2">The sequence shown here is derived from an EMBL/GenBank/DDBJ whole genome shotgun (WGS) entry which is preliminary data.</text>
</comment>
<dbReference type="Pfam" id="PF20629">
    <property type="entry name" value="GD_AH_C"/>
    <property type="match status" value="1"/>
</dbReference>